<comment type="caution">
    <text evidence="9">The sequence shown here is derived from an EMBL/GenBank/DDBJ whole genome shotgun (WGS) entry which is preliminary data.</text>
</comment>
<evidence type="ECO:0000256" key="2">
    <source>
        <dbReference type="ARBA" id="ARBA00009045"/>
    </source>
</evidence>
<proteinExistence type="inferred from homology"/>
<reference evidence="9" key="1">
    <citation type="journal article" date="2015" name="Nature">
        <title>Complex archaea that bridge the gap between prokaryotes and eukaryotes.</title>
        <authorList>
            <person name="Spang A."/>
            <person name="Saw J.H."/>
            <person name="Jorgensen S.L."/>
            <person name="Zaremba-Niedzwiedzka K."/>
            <person name="Martijn J."/>
            <person name="Lind A.E."/>
            <person name="van Eijk R."/>
            <person name="Schleper C."/>
            <person name="Guy L."/>
            <person name="Ettema T.J."/>
        </authorList>
    </citation>
    <scope>NUCLEOTIDE SEQUENCE</scope>
</reference>
<feature type="transmembrane region" description="Helical" evidence="7">
    <location>
        <begin position="265"/>
        <end position="288"/>
    </location>
</feature>
<gene>
    <name evidence="9" type="ORF">LCGC14_1328770</name>
</gene>
<keyword evidence="6 7" id="KW-0472">Membrane</keyword>
<keyword evidence="4" id="KW-0378">Hydrolase</keyword>
<comment type="similarity">
    <text evidence="2">Belongs to the peptidase S54 family.</text>
</comment>
<dbReference type="EMBL" id="LAZR01008005">
    <property type="protein sequence ID" value="KKM81539.1"/>
    <property type="molecule type" value="Genomic_DNA"/>
</dbReference>
<feature type="transmembrane region" description="Helical" evidence="7">
    <location>
        <begin position="317"/>
        <end position="338"/>
    </location>
</feature>
<dbReference type="AlphaFoldDB" id="A0A0F9KH78"/>
<dbReference type="InterPro" id="IPR035952">
    <property type="entry name" value="Rhomboid-like_sf"/>
</dbReference>
<feature type="transmembrane region" description="Helical" evidence="7">
    <location>
        <begin position="242"/>
        <end position="259"/>
    </location>
</feature>
<keyword evidence="3 7" id="KW-0812">Transmembrane</keyword>
<feature type="transmembrane region" description="Helical" evidence="7">
    <location>
        <begin position="162"/>
        <end position="183"/>
    </location>
</feature>
<evidence type="ECO:0000256" key="7">
    <source>
        <dbReference type="SAM" id="Phobius"/>
    </source>
</evidence>
<dbReference type="GO" id="GO:0016020">
    <property type="term" value="C:membrane"/>
    <property type="evidence" value="ECO:0007669"/>
    <property type="project" value="UniProtKB-SubCell"/>
</dbReference>
<dbReference type="InterPro" id="IPR022764">
    <property type="entry name" value="Peptidase_S54_rhomboid_dom"/>
</dbReference>
<evidence type="ECO:0000259" key="8">
    <source>
        <dbReference type="Pfam" id="PF01694"/>
    </source>
</evidence>
<feature type="domain" description="Peptidase S54 rhomboid" evidence="8">
    <location>
        <begin position="198"/>
        <end position="331"/>
    </location>
</feature>
<protein>
    <recommendedName>
        <fullName evidence="8">Peptidase S54 rhomboid domain-containing protein</fullName>
    </recommendedName>
</protein>
<keyword evidence="5 7" id="KW-1133">Transmembrane helix</keyword>
<name>A0A0F9KH78_9ZZZZ</name>
<sequence length="352" mass="41644">MNSNIKINDYITISSERNKILIYIQGERFQEFEYSFINKILKTSRNQLEKTNTQGKYVKNKYKKDSKNTYFNNFVNILKLWIRNNYDTDILLYNISFPLLRKLAEVGDSHAKKVFIDEILKNLWSGNPLVIKYLVNEGYDEYVALYNYRRQIHTPKIKEIKLTIFICFINILIYILFMEIYHIGDFFFVDVQKILNKFEVWRIFTAIFMHSERFSLLINTFFLYCVGSYFEVNNVLSKPTYFIVYIISGVMGNIIYILISSQFPANAVSAGASGAIFGLAGAFTIILLIKRKYNWLIIYIAIFIFLYVYTINPRINYISHLYGFITGMISYLFCVFVYQRIIASDRNNMSYF</sequence>
<dbReference type="InterPro" id="IPR050925">
    <property type="entry name" value="Rhomboid_protease_S54"/>
</dbReference>
<dbReference type="GO" id="GO:0004252">
    <property type="term" value="F:serine-type endopeptidase activity"/>
    <property type="evidence" value="ECO:0007669"/>
    <property type="project" value="InterPro"/>
</dbReference>
<evidence type="ECO:0000256" key="6">
    <source>
        <dbReference type="ARBA" id="ARBA00023136"/>
    </source>
</evidence>
<evidence type="ECO:0000256" key="1">
    <source>
        <dbReference type="ARBA" id="ARBA00004141"/>
    </source>
</evidence>
<dbReference type="Pfam" id="PF01694">
    <property type="entry name" value="Rhomboid"/>
    <property type="match status" value="1"/>
</dbReference>
<evidence type="ECO:0000256" key="5">
    <source>
        <dbReference type="ARBA" id="ARBA00022989"/>
    </source>
</evidence>
<dbReference type="Gene3D" id="1.20.1540.10">
    <property type="entry name" value="Rhomboid-like"/>
    <property type="match status" value="1"/>
</dbReference>
<dbReference type="SUPFAM" id="SSF144091">
    <property type="entry name" value="Rhomboid-like"/>
    <property type="match status" value="1"/>
</dbReference>
<evidence type="ECO:0000256" key="4">
    <source>
        <dbReference type="ARBA" id="ARBA00022801"/>
    </source>
</evidence>
<accession>A0A0F9KH78</accession>
<dbReference type="PANTHER" id="PTHR43731:SF14">
    <property type="entry name" value="PRESENILIN-ASSOCIATED RHOMBOID-LIKE PROTEIN, MITOCHONDRIAL"/>
    <property type="match status" value="1"/>
</dbReference>
<feature type="transmembrane region" description="Helical" evidence="7">
    <location>
        <begin position="203"/>
        <end position="230"/>
    </location>
</feature>
<evidence type="ECO:0000256" key="3">
    <source>
        <dbReference type="ARBA" id="ARBA00022692"/>
    </source>
</evidence>
<dbReference type="PANTHER" id="PTHR43731">
    <property type="entry name" value="RHOMBOID PROTEASE"/>
    <property type="match status" value="1"/>
</dbReference>
<organism evidence="9">
    <name type="scientific">marine sediment metagenome</name>
    <dbReference type="NCBI Taxonomy" id="412755"/>
    <lineage>
        <taxon>unclassified sequences</taxon>
        <taxon>metagenomes</taxon>
        <taxon>ecological metagenomes</taxon>
    </lineage>
</organism>
<comment type="subcellular location">
    <subcellularLocation>
        <location evidence="1">Membrane</location>
        <topology evidence="1">Multi-pass membrane protein</topology>
    </subcellularLocation>
</comment>
<feature type="transmembrane region" description="Helical" evidence="7">
    <location>
        <begin position="295"/>
        <end position="311"/>
    </location>
</feature>
<evidence type="ECO:0000313" key="9">
    <source>
        <dbReference type="EMBL" id="KKM81539.1"/>
    </source>
</evidence>